<dbReference type="AlphaFoldDB" id="Q08RU3"/>
<gene>
    <name evidence="2" type="ORF">STIAU_1754</name>
</gene>
<feature type="region of interest" description="Disordered" evidence="1">
    <location>
        <begin position="1"/>
        <end position="36"/>
    </location>
</feature>
<comment type="caution">
    <text evidence="2">The sequence shown here is derived from an EMBL/GenBank/DDBJ whole genome shotgun (WGS) entry which is preliminary data.</text>
</comment>
<name>Q08RU3_STIAD</name>
<evidence type="ECO:0000313" key="3">
    <source>
        <dbReference type="Proteomes" id="UP000032702"/>
    </source>
</evidence>
<protein>
    <submittedName>
        <fullName evidence="2">Putative 1-deoxy-D-xylulose 5-phosphate synthase</fullName>
    </submittedName>
</protein>
<evidence type="ECO:0000313" key="2">
    <source>
        <dbReference type="EMBL" id="EAU63200.1"/>
    </source>
</evidence>
<evidence type="ECO:0000256" key="1">
    <source>
        <dbReference type="SAM" id="MobiDB-lite"/>
    </source>
</evidence>
<dbReference type="Proteomes" id="UP000032702">
    <property type="component" value="Unassembled WGS sequence"/>
</dbReference>
<organism evidence="2 3">
    <name type="scientific">Stigmatella aurantiaca (strain DW4/3-1)</name>
    <dbReference type="NCBI Taxonomy" id="378806"/>
    <lineage>
        <taxon>Bacteria</taxon>
        <taxon>Pseudomonadati</taxon>
        <taxon>Myxococcota</taxon>
        <taxon>Myxococcia</taxon>
        <taxon>Myxococcales</taxon>
        <taxon>Cystobacterineae</taxon>
        <taxon>Archangiaceae</taxon>
        <taxon>Stigmatella</taxon>
    </lineage>
</organism>
<accession>Q08RU3</accession>
<dbReference type="EMBL" id="AAMD01000177">
    <property type="protein sequence ID" value="EAU63200.1"/>
    <property type="molecule type" value="Genomic_DNA"/>
</dbReference>
<proteinExistence type="predicted"/>
<feature type="compositionally biased region" description="Pro residues" evidence="1">
    <location>
        <begin position="1"/>
        <end position="10"/>
    </location>
</feature>
<reference evidence="2 3" key="1">
    <citation type="submission" date="2006-04" db="EMBL/GenBank/DDBJ databases">
        <authorList>
            <person name="Nierman W.C."/>
        </authorList>
    </citation>
    <scope>NUCLEOTIDE SEQUENCE [LARGE SCALE GENOMIC DNA]</scope>
    <source>
        <strain evidence="2 3">DW4/3-1</strain>
    </source>
</reference>
<sequence>EPSPTPPPLQDDPSDTKPSSRPPVRTGKTETLPDSVKKELAAAERALSAGNTREAIESAHRSQRIQVTGAAYALLARAYCRQGDISNAKAQWRNVPNTYRGKVSKYCKGYEIEF</sequence>
<dbReference type="Gene3D" id="1.25.40.390">
    <property type="match status" value="1"/>
</dbReference>
<feature type="non-terminal residue" evidence="2">
    <location>
        <position position="1"/>
    </location>
</feature>